<evidence type="ECO:0000313" key="6">
    <source>
        <dbReference type="EMBL" id="KFN90432.1"/>
    </source>
</evidence>
<dbReference type="CDD" id="cd04301">
    <property type="entry name" value="NAT_SF"/>
    <property type="match status" value="1"/>
</dbReference>
<evidence type="ECO:0000256" key="1">
    <source>
        <dbReference type="ARBA" id="ARBA00005395"/>
    </source>
</evidence>
<reference evidence="6 7" key="1">
    <citation type="submission" date="2014-08" db="EMBL/GenBank/DDBJ databases">
        <title>Genome sequence of Tetragenococcus muriaticus.</title>
        <authorList>
            <person name="Chuea-nongthon C."/>
            <person name="Rodtong S."/>
            <person name="Yongsawatdigul J."/>
            <person name="Steele J.L."/>
            <person name="Liu X.-y."/>
            <person name="Speers J."/>
            <person name="Glasner J.D."/>
            <person name="Neeno-Eckwall E.C."/>
        </authorList>
    </citation>
    <scope>NUCLEOTIDE SEQUENCE [LARGE SCALE GENOMIC DNA]</scope>
    <source>
        <strain evidence="6 7">PMC-11-5</strain>
    </source>
</reference>
<dbReference type="GO" id="GO:0008080">
    <property type="term" value="F:N-acetyltransferase activity"/>
    <property type="evidence" value="ECO:0007669"/>
    <property type="project" value="InterPro"/>
</dbReference>
<dbReference type="InterPro" id="IPR016181">
    <property type="entry name" value="Acyl_CoA_acyltransferase"/>
</dbReference>
<dbReference type="PATRIC" id="fig|1302649.3.peg.1913"/>
<keyword evidence="2" id="KW-0963">Cytoplasm</keyword>
<evidence type="ECO:0000256" key="3">
    <source>
        <dbReference type="ARBA" id="ARBA00022679"/>
    </source>
</evidence>
<dbReference type="Gene3D" id="3.40.630.30">
    <property type="match status" value="1"/>
</dbReference>
<feature type="domain" description="N-acetyltransferase" evidence="5">
    <location>
        <begin position="1"/>
        <end position="150"/>
    </location>
</feature>
<dbReference type="SUPFAM" id="SSF55729">
    <property type="entry name" value="Acyl-CoA N-acyltransferases (Nat)"/>
    <property type="match status" value="1"/>
</dbReference>
<keyword evidence="4 6" id="KW-0012">Acyltransferase</keyword>
<comment type="similarity">
    <text evidence="1">Belongs to the acetyltransferase family. RimI subfamily.</text>
</comment>
<dbReference type="InterPro" id="IPR000182">
    <property type="entry name" value="GNAT_dom"/>
</dbReference>
<dbReference type="NCBIfam" id="TIGR01575">
    <property type="entry name" value="rimI"/>
    <property type="match status" value="1"/>
</dbReference>
<comment type="caution">
    <text evidence="6">The sequence shown here is derived from an EMBL/GenBank/DDBJ whole genome shotgun (WGS) entry which is preliminary data.</text>
</comment>
<dbReference type="AlphaFoldDB" id="A0A091C310"/>
<keyword evidence="6" id="KW-0689">Ribosomal protein</keyword>
<evidence type="ECO:0000256" key="4">
    <source>
        <dbReference type="ARBA" id="ARBA00023315"/>
    </source>
</evidence>
<dbReference type="Pfam" id="PF00583">
    <property type="entry name" value="Acetyltransf_1"/>
    <property type="match status" value="1"/>
</dbReference>
<dbReference type="GO" id="GO:0005840">
    <property type="term" value="C:ribosome"/>
    <property type="evidence" value="ECO:0007669"/>
    <property type="project" value="UniProtKB-KW"/>
</dbReference>
<dbReference type="OrthoDB" id="9794566at2"/>
<evidence type="ECO:0000313" key="7">
    <source>
        <dbReference type="Proteomes" id="UP000029380"/>
    </source>
</evidence>
<sequence>MRLVNECFFTSEKLANFLFTLSNESYTFGSPWSKEQFKIDIGSEQSGYLILEEEKVVAYLCYHQFLDEMEIFNFAISPQAKRKGYGNFLLNRLNQLALAEQVEQIILEVRLSNKAAQELYLKNGFEIVSSRKNYYIKPCEDALVMIKKVRPEQKNERIDIRD</sequence>
<gene>
    <name evidence="6" type="ORF">TMUPMC115_1912</name>
</gene>
<dbReference type="EMBL" id="JPVU01000207">
    <property type="protein sequence ID" value="KFN90432.1"/>
    <property type="molecule type" value="Genomic_DNA"/>
</dbReference>
<dbReference type="EC" id="2.3.1.-" evidence="6"/>
<evidence type="ECO:0000259" key="5">
    <source>
        <dbReference type="PROSITE" id="PS51186"/>
    </source>
</evidence>
<dbReference type="PANTHER" id="PTHR43420">
    <property type="entry name" value="ACETYLTRANSFERASE"/>
    <property type="match status" value="1"/>
</dbReference>
<evidence type="ECO:0000256" key="2">
    <source>
        <dbReference type="ARBA" id="ARBA00022490"/>
    </source>
</evidence>
<dbReference type="PROSITE" id="PS51186">
    <property type="entry name" value="GNAT"/>
    <property type="match status" value="1"/>
</dbReference>
<keyword evidence="3 6" id="KW-0808">Transferase</keyword>
<accession>A0A091C310</accession>
<protein>
    <submittedName>
        <fullName evidence="6">Ribosomal protein S18p-alanine acetyltransferase</fullName>
        <ecNumber evidence="6">2.3.1.-</ecNumber>
    </submittedName>
</protein>
<keyword evidence="6" id="KW-0687">Ribonucleoprotein</keyword>
<dbReference type="InterPro" id="IPR006464">
    <property type="entry name" value="AcTrfase_RimI/Ard1"/>
</dbReference>
<name>A0A091C310_9ENTE</name>
<dbReference type="Proteomes" id="UP000029380">
    <property type="component" value="Unassembled WGS sequence"/>
</dbReference>
<dbReference type="PANTHER" id="PTHR43420:SF44">
    <property type="entry name" value="ACETYLTRANSFERASE YPEA"/>
    <property type="match status" value="1"/>
</dbReference>
<dbReference type="InterPro" id="IPR050680">
    <property type="entry name" value="YpeA/RimI_acetyltransf"/>
</dbReference>
<proteinExistence type="inferred from homology"/>
<organism evidence="6 7">
    <name type="scientific">Tetragenococcus muriaticus PMC-11-5</name>
    <dbReference type="NCBI Taxonomy" id="1302649"/>
    <lineage>
        <taxon>Bacteria</taxon>
        <taxon>Bacillati</taxon>
        <taxon>Bacillota</taxon>
        <taxon>Bacilli</taxon>
        <taxon>Lactobacillales</taxon>
        <taxon>Enterococcaceae</taxon>
        <taxon>Tetragenococcus</taxon>
    </lineage>
</organism>